<reference evidence="1 2" key="2">
    <citation type="journal article" date="2015" name="Biomed. Res. Int.">
        <title>Effects of Arsenite Resistance on the Growth and Functional Gene Expression of Leptospirillum ferriphilum and Acidithiobacillus thiooxidans in Pure Culture and Coculture.</title>
        <authorList>
            <person name="Jiang H."/>
            <person name="Liang Y."/>
            <person name="Yin H."/>
            <person name="Xiao Y."/>
            <person name="Guo X."/>
            <person name="Xu Y."/>
            <person name="Hu Q."/>
            <person name="Liu H."/>
            <person name="Liu X."/>
        </authorList>
    </citation>
    <scope>NUCLEOTIDE SEQUENCE [LARGE SCALE GENOMIC DNA]</scope>
    <source>
        <strain evidence="1 2">YSK</strain>
    </source>
</reference>
<reference evidence="2" key="1">
    <citation type="submission" date="2014-02" db="EMBL/GenBank/DDBJ databases">
        <title>Complete genome sequence and comparative genomic analysis of the nitrogen-fixing bacterium Leptospirillum ferriphilum YSK.</title>
        <authorList>
            <person name="Guo X."/>
            <person name="Yin H."/>
            <person name="Liang Y."/>
            <person name="Hu Q."/>
            <person name="Ma L."/>
            <person name="Xiao Y."/>
            <person name="Zhang X."/>
            <person name="Qiu G."/>
            <person name="Liu X."/>
        </authorList>
    </citation>
    <scope>NUCLEOTIDE SEQUENCE [LARGE SCALE GENOMIC DNA]</scope>
    <source>
        <strain evidence="2">YSK</strain>
    </source>
</reference>
<sequence length="60" mass="6057">MERSLSQVSGGSFNLHAAGFSPGIVFLFLSLSGPGGAGPEPVCLAFGKAWGRCLTEESGA</sequence>
<accession>A0A059XYE1</accession>
<dbReference type="AlphaFoldDB" id="A0A059XYE1"/>
<organism evidence="1 2">
    <name type="scientific">Leptospirillum ferriphilum YSK</name>
    <dbReference type="NCBI Taxonomy" id="1441628"/>
    <lineage>
        <taxon>Bacteria</taxon>
        <taxon>Pseudomonadati</taxon>
        <taxon>Nitrospirota</taxon>
        <taxon>Nitrospiria</taxon>
        <taxon>Nitrospirales</taxon>
        <taxon>Nitrospiraceae</taxon>
        <taxon>Leptospirillum</taxon>
    </lineage>
</organism>
<proteinExistence type="predicted"/>
<keyword evidence="2" id="KW-1185">Reference proteome</keyword>
<evidence type="ECO:0000313" key="2">
    <source>
        <dbReference type="Proteomes" id="UP000027059"/>
    </source>
</evidence>
<protein>
    <submittedName>
        <fullName evidence="1">Uncharacterized protein</fullName>
    </submittedName>
</protein>
<evidence type="ECO:0000313" key="1">
    <source>
        <dbReference type="EMBL" id="AIA31928.1"/>
    </source>
</evidence>
<name>A0A059XYE1_9BACT</name>
<dbReference type="HOGENOM" id="CLU_2935967_0_0_0"/>
<dbReference type="KEGG" id="lfp:Y981_10465"/>
<dbReference type="EMBL" id="CP007243">
    <property type="protein sequence ID" value="AIA31928.1"/>
    <property type="molecule type" value="Genomic_DNA"/>
</dbReference>
<gene>
    <name evidence="1" type="ORF">Y981_10465</name>
</gene>
<dbReference type="Proteomes" id="UP000027059">
    <property type="component" value="Chromosome"/>
</dbReference>